<evidence type="ECO:0000313" key="2">
    <source>
        <dbReference type="Proteomes" id="UP000054166"/>
    </source>
</evidence>
<reference evidence="1 2" key="1">
    <citation type="submission" date="2014-04" db="EMBL/GenBank/DDBJ databases">
        <authorList>
            <consortium name="DOE Joint Genome Institute"/>
            <person name="Kuo A."/>
            <person name="Tarkka M."/>
            <person name="Buscot F."/>
            <person name="Kohler A."/>
            <person name="Nagy L.G."/>
            <person name="Floudas D."/>
            <person name="Copeland A."/>
            <person name="Barry K.W."/>
            <person name="Cichocki N."/>
            <person name="Veneault-Fourrey C."/>
            <person name="LaButti K."/>
            <person name="Lindquist E.A."/>
            <person name="Lipzen A."/>
            <person name="Lundell T."/>
            <person name="Morin E."/>
            <person name="Murat C."/>
            <person name="Sun H."/>
            <person name="Tunlid A."/>
            <person name="Henrissat B."/>
            <person name="Grigoriev I.V."/>
            <person name="Hibbett D.S."/>
            <person name="Martin F."/>
            <person name="Nordberg H.P."/>
            <person name="Cantor M.N."/>
            <person name="Hua S.X."/>
        </authorList>
    </citation>
    <scope>NUCLEOTIDE SEQUENCE [LARGE SCALE GENOMIC DNA]</scope>
    <source>
        <strain evidence="1 2">F 1598</strain>
    </source>
</reference>
<dbReference type="InParanoid" id="A0A0C3AJ79"/>
<protein>
    <submittedName>
        <fullName evidence="1">Uncharacterized protein</fullName>
    </submittedName>
</protein>
<proteinExistence type="predicted"/>
<dbReference type="OrthoDB" id="2610860at2759"/>
<evidence type="ECO:0000313" key="1">
    <source>
        <dbReference type="EMBL" id="KIM73913.1"/>
    </source>
</evidence>
<dbReference type="EMBL" id="KN833070">
    <property type="protein sequence ID" value="KIM73913.1"/>
    <property type="molecule type" value="Genomic_DNA"/>
</dbReference>
<accession>A0A0C3AJ79</accession>
<name>A0A0C3AJ79_PILCF</name>
<reference evidence="2" key="2">
    <citation type="submission" date="2015-01" db="EMBL/GenBank/DDBJ databases">
        <title>Evolutionary Origins and Diversification of the Mycorrhizal Mutualists.</title>
        <authorList>
            <consortium name="DOE Joint Genome Institute"/>
            <consortium name="Mycorrhizal Genomics Consortium"/>
            <person name="Kohler A."/>
            <person name="Kuo A."/>
            <person name="Nagy L.G."/>
            <person name="Floudas D."/>
            <person name="Copeland A."/>
            <person name="Barry K.W."/>
            <person name="Cichocki N."/>
            <person name="Veneault-Fourrey C."/>
            <person name="LaButti K."/>
            <person name="Lindquist E.A."/>
            <person name="Lipzen A."/>
            <person name="Lundell T."/>
            <person name="Morin E."/>
            <person name="Murat C."/>
            <person name="Riley R."/>
            <person name="Ohm R."/>
            <person name="Sun H."/>
            <person name="Tunlid A."/>
            <person name="Henrissat B."/>
            <person name="Grigoriev I.V."/>
            <person name="Hibbett D.S."/>
            <person name="Martin F."/>
        </authorList>
    </citation>
    <scope>NUCLEOTIDE SEQUENCE [LARGE SCALE GENOMIC DNA]</scope>
    <source>
        <strain evidence="2">F 1598</strain>
    </source>
</reference>
<organism evidence="1 2">
    <name type="scientific">Piloderma croceum (strain F 1598)</name>
    <dbReference type="NCBI Taxonomy" id="765440"/>
    <lineage>
        <taxon>Eukaryota</taxon>
        <taxon>Fungi</taxon>
        <taxon>Dikarya</taxon>
        <taxon>Basidiomycota</taxon>
        <taxon>Agaricomycotina</taxon>
        <taxon>Agaricomycetes</taxon>
        <taxon>Agaricomycetidae</taxon>
        <taxon>Atheliales</taxon>
        <taxon>Atheliaceae</taxon>
        <taxon>Piloderma</taxon>
    </lineage>
</organism>
<keyword evidence="2" id="KW-1185">Reference proteome</keyword>
<dbReference type="HOGENOM" id="CLU_081165_0_0_1"/>
<sequence length="284" mass="32599">MPPFLPSVSRHDTLKYSVGRSFCSSYRHNSRNLERPWYGLWCQVLTDLTEDFTNMIVVPHFPLWYIPEEDEEAVVEVDDDDSIDGMDLFCQRDPDEQDIEAREAEEGTEAGNTTTGSVGTIAGTDAAELIPDFIILHLRAEKLPANHARFKQLHGIVITHECCPVIVENKKAAPQSFRGKQLERAIIFLLDEAREQLAMQCYHLFEKYPHALETIAIAAVGDYWSFKTVHRYEIPRVIEDTMDYQPWNTLIWPSYTQLATPASDQRLRKIYDTLKAKPVLGLEQ</sequence>
<dbReference type="AlphaFoldDB" id="A0A0C3AJ79"/>
<gene>
    <name evidence="1" type="ORF">PILCRDRAFT_828656</name>
</gene>
<dbReference type="Proteomes" id="UP000054166">
    <property type="component" value="Unassembled WGS sequence"/>
</dbReference>